<evidence type="ECO:0000259" key="4">
    <source>
        <dbReference type="PROSITE" id="PS50932"/>
    </source>
</evidence>
<evidence type="ECO:0000256" key="3">
    <source>
        <dbReference type="ARBA" id="ARBA00023163"/>
    </source>
</evidence>
<dbReference type="Proteomes" id="UP001501302">
    <property type="component" value="Unassembled WGS sequence"/>
</dbReference>
<dbReference type="GO" id="GO:0003677">
    <property type="term" value="F:DNA binding"/>
    <property type="evidence" value="ECO:0007669"/>
    <property type="project" value="UniProtKB-KW"/>
</dbReference>
<dbReference type="InterPro" id="IPR028082">
    <property type="entry name" value="Peripla_BP_I"/>
</dbReference>
<evidence type="ECO:0000313" key="6">
    <source>
        <dbReference type="Proteomes" id="UP001501302"/>
    </source>
</evidence>
<accession>A0ABP9GCU1</accession>
<dbReference type="PANTHER" id="PTHR30146:SF109">
    <property type="entry name" value="HTH-TYPE TRANSCRIPTIONAL REGULATOR GALS"/>
    <property type="match status" value="1"/>
</dbReference>
<organism evidence="5 6">
    <name type="scientific">Algibacter agarivorans</name>
    <dbReference type="NCBI Taxonomy" id="1109741"/>
    <lineage>
        <taxon>Bacteria</taxon>
        <taxon>Pseudomonadati</taxon>
        <taxon>Bacteroidota</taxon>
        <taxon>Flavobacteriia</taxon>
        <taxon>Flavobacteriales</taxon>
        <taxon>Flavobacteriaceae</taxon>
        <taxon>Algibacter</taxon>
    </lineage>
</organism>
<dbReference type="PANTHER" id="PTHR30146">
    <property type="entry name" value="LACI-RELATED TRANSCRIPTIONAL REPRESSOR"/>
    <property type="match status" value="1"/>
</dbReference>
<gene>
    <name evidence="5" type="ORF">GCM10023314_03100</name>
</gene>
<dbReference type="Gene3D" id="1.10.260.40">
    <property type="entry name" value="lambda repressor-like DNA-binding domains"/>
    <property type="match status" value="1"/>
</dbReference>
<protein>
    <submittedName>
        <fullName evidence="5">LacI family DNA-binding transcriptional regulator</fullName>
    </submittedName>
</protein>
<keyword evidence="6" id="KW-1185">Reference proteome</keyword>
<reference evidence="6" key="1">
    <citation type="journal article" date="2019" name="Int. J. Syst. Evol. Microbiol.">
        <title>The Global Catalogue of Microorganisms (GCM) 10K type strain sequencing project: providing services to taxonomists for standard genome sequencing and annotation.</title>
        <authorList>
            <consortium name="The Broad Institute Genomics Platform"/>
            <consortium name="The Broad Institute Genome Sequencing Center for Infectious Disease"/>
            <person name="Wu L."/>
            <person name="Ma J."/>
        </authorList>
    </citation>
    <scope>NUCLEOTIDE SEQUENCE [LARGE SCALE GENOMIC DNA]</scope>
    <source>
        <strain evidence="6">JCM 18285</strain>
    </source>
</reference>
<dbReference type="EMBL" id="BAABJJ010000003">
    <property type="protein sequence ID" value="GAA4934019.1"/>
    <property type="molecule type" value="Genomic_DNA"/>
</dbReference>
<name>A0ABP9GCU1_9FLAO</name>
<keyword evidence="1" id="KW-0805">Transcription regulation</keyword>
<feature type="domain" description="HTH lacI-type" evidence="4">
    <location>
        <begin position="6"/>
        <end position="60"/>
    </location>
</feature>
<dbReference type="Pfam" id="PF00532">
    <property type="entry name" value="Peripla_BP_1"/>
    <property type="match status" value="1"/>
</dbReference>
<comment type="caution">
    <text evidence="5">The sequence shown here is derived from an EMBL/GenBank/DDBJ whole genome shotgun (WGS) entry which is preliminary data.</text>
</comment>
<dbReference type="SUPFAM" id="SSF47413">
    <property type="entry name" value="lambda repressor-like DNA-binding domains"/>
    <property type="match status" value="1"/>
</dbReference>
<dbReference type="CDD" id="cd06267">
    <property type="entry name" value="PBP1_LacI_sugar_binding-like"/>
    <property type="match status" value="1"/>
</dbReference>
<dbReference type="RefSeq" id="WP_345189770.1">
    <property type="nucleotide sequence ID" value="NZ_BAABJJ010000003.1"/>
</dbReference>
<evidence type="ECO:0000313" key="5">
    <source>
        <dbReference type="EMBL" id="GAA4934019.1"/>
    </source>
</evidence>
<evidence type="ECO:0000256" key="1">
    <source>
        <dbReference type="ARBA" id="ARBA00023015"/>
    </source>
</evidence>
<dbReference type="Pfam" id="PF00356">
    <property type="entry name" value="LacI"/>
    <property type="match status" value="1"/>
</dbReference>
<dbReference type="InterPro" id="IPR010982">
    <property type="entry name" value="Lambda_DNA-bd_dom_sf"/>
</dbReference>
<sequence>MEINKVTIHDIAKALSIDSSTISRALNDSPRVKKKTKDRILHKAQEMGYQRNLLASNLRKNITNTIGVVVPRISRHFFSSVIQGVEETAYQAGYNVIICQSLEQLEREKKIIETLMANRVDGVLISISMETMDYSHMEALKNGGVPLVFFDRHCNIPDTNNVLIDDFKGGFDATQHLIVSGCKNIVHFSGPQALGIYKKRLEGYKAALSENNLPFREEYVISSRLMEQDGIENVKKIVTDNLDFDGIFSANDVAAIGAIKYLTNNNVKIPEDVAIVGFSNEPISTVINPALTTIDQPGFEMGKTATDLLLKYIKNQNGIKKSQTIIMDSNLIERQSSKKVRARNI</sequence>
<dbReference type="PROSITE" id="PS50932">
    <property type="entry name" value="HTH_LACI_2"/>
    <property type="match status" value="1"/>
</dbReference>
<proteinExistence type="predicted"/>
<dbReference type="InterPro" id="IPR000843">
    <property type="entry name" value="HTH_LacI"/>
</dbReference>
<dbReference type="InterPro" id="IPR001761">
    <property type="entry name" value="Peripla_BP/Lac1_sug-bd_dom"/>
</dbReference>
<dbReference type="SUPFAM" id="SSF53822">
    <property type="entry name" value="Periplasmic binding protein-like I"/>
    <property type="match status" value="1"/>
</dbReference>
<dbReference type="CDD" id="cd01392">
    <property type="entry name" value="HTH_LacI"/>
    <property type="match status" value="1"/>
</dbReference>
<dbReference type="SMART" id="SM00354">
    <property type="entry name" value="HTH_LACI"/>
    <property type="match status" value="1"/>
</dbReference>
<dbReference type="Gene3D" id="3.40.50.2300">
    <property type="match status" value="2"/>
</dbReference>
<keyword evidence="3" id="KW-0804">Transcription</keyword>
<evidence type="ECO:0000256" key="2">
    <source>
        <dbReference type="ARBA" id="ARBA00023125"/>
    </source>
</evidence>
<keyword evidence="2 5" id="KW-0238">DNA-binding</keyword>